<dbReference type="GO" id="GO:0005737">
    <property type="term" value="C:cytoplasm"/>
    <property type="evidence" value="ECO:0007669"/>
    <property type="project" value="UniProtKB-UniRule"/>
</dbReference>
<evidence type="ECO:0000256" key="3">
    <source>
        <dbReference type="ARBA" id="ARBA00022737"/>
    </source>
</evidence>
<name>A0A4V1EGH4_9FIRM</name>
<dbReference type="GO" id="GO:0051301">
    <property type="term" value="P:cell division"/>
    <property type="evidence" value="ECO:0007669"/>
    <property type="project" value="UniProtKB-KW"/>
</dbReference>
<dbReference type="Gene3D" id="3.40.1550.20">
    <property type="entry name" value="Transcriptional regulator MraZ domain"/>
    <property type="match status" value="1"/>
</dbReference>
<accession>A0A4V1EGH4</accession>
<keyword evidence="5 7" id="KW-0238">DNA-binding</keyword>
<dbReference type="CDD" id="cd16321">
    <property type="entry name" value="MraZ_C"/>
    <property type="match status" value="1"/>
</dbReference>
<evidence type="ECO:0000256" key="7">
    <source>
        <dbReference type="HAMAP-Rule" id="MF_01008"/>
    </source>
</evidence>
<reference evidence="9 10" key="1">
    <citation type="submission" date="2019-05" db="EMBL/GenBank/DDBJ databases">
        <title>Complete genome sequencing of Anaerostipes rhamnosivorans.</title>
        <authorList>
            <person name="Bui T.P.N."/>
            <person name="de Vos W.M."/>
        </authorList>
    </citation>
    <scope>NUCLEOTIDE SEQUENCE [LARGE SCALE GENOMIC DNA]</scope>
    <source>
        <strain evidence="9 10">1y2</strain>
    </source>
</reference>
<dbReference type="SUPFAM" id="SSF89447">
    <property type="entry name" value="AbrB/MazE/MraZ-like"/>
    <property type="match status" value="1"/>
</dbReference>
<feature type="domain" description="SpoVT-AbrB" evidence="8">
    <location>
        <begin position="76"/>
        <end position="119"/>
    </location>
</feature>
<dbReference type="FunFam" id="3.40.1550.20:FF:000002">
    <property type="entry name" value="Transcriptional regulator MraZ"/>
    <property type="match status" value="1"/>
</dbReference>
<keyword evidence="4 7" id="KW-0805">Transcription regulation</keyword>
<dbReference type="NCBIfam" id="TIGR00242">
    <property type="entry name" value="division/cell wall cluster transcriptional repressor MraZ"/>
    <property type="match status" value="1"/>
</dbReference>
<dbReference type="PANTHER" id="PTHR34701">
    <property type="entry name" value="TRANSCRIPTIONAL REGULATOR MRAZ"/>
    <property type="match status" value="1"/>
</dbReference>
<comment type="similarity">
    <text evidence="7">Belongs to the MraZ family.</text>
</comment>
<dbReference type="InterPro" id="IPR038619">
    <property type="entry name" value="MraZ_sf"/>
</dbReference>
<dbReference type="PROSITE" id="PS51740">
    <property type="entry name" value="SPOVT_ABRB"/>
    <property type="match status" value="2"/>
</dbReference>
<dbReference type="Pfam" id="PF02381">
    <property type="entry name" value="MraZ"/>
    <property type="match status" value="2"/>
</dbReference>
<dbReference type="OrthoDB" id="9807753at2"/>
<organism evidence="9 10">
    <name type="scientific">Anaerostipes rhamnosivorans</name>
    <dbReference type="NCBI Taxonomy" id="1229621"/>
    <lineage>
        <taxon>Bacteria</taxon>
        <taxon>Bacillati</taxon>
        <taxon>Bacillota</taxon>
        <taxon>Clostridia</taxon>
        <taxon>Lachnospirales</taxon>
        <taxon>Lachnospiraceae</taxon>
        <taxon>Anaerostipes</taxon>
    </lineage>
</organism>
<dbReference type="AlphaFoldDB" id="A0A4V1EGH4"/>
<protein>
    <recommendedName>
        <fullName evidence="1 7">Transcriptional regulator MraZ</fullName>
    </recommendedName>
</protein>
<keyword evidence="10" id="KW-1185">Reference proteome</keyword>
<dbReference type="GO" id="GO:2000143">
    <property type="term" value="P:negative regulation of DNA-templated transcription initiation"/>
    <property type="evidence" value="ECO:0007669"/>
    <property type="project" value="TreeGrafter"/>
</dbReference>
<dbReference type="InterPro" id="IPR003444">
    <property type="entry name" value="MraZ"/>
</dbReference>
<dbReference type="KEGG" id="arf:AR1Y2_2636"/>
<dbReference type="InterPro" id="IPR035644">
    <property type="entry name" value="MraZ_C"/>
</dbReference>
<dbReference type="InterPro" id="IPR037914">
    <property type="entry name" value="SpoVT-AbrB_sf"/>
</dbReference>
<keyword evidence="6 7" id="KW-0804">Transcription</keyword>
<dbReference type="GO" id="GO:0003700">
    <property type="term" value="F:DNA-binding transcription factor activity"/>
    <property type="evidence" value="ECO:0007669"/>
    <property type="project" value="UniProtKB-UniRule"/>
</dbReference>
<dbReference type="CDD" id="cd16320">
    <property type="entry name" value="MraZ_N"/>
    <property type="match status" value="1"/>
</dbReference>
<evidence type="ECO:0000256" key="5">
    <source>
        <dbReference type="ARBA" id="ARBA00023125"/>
    </source>
</evidence>
<evidence type="ECO:0000313" key="10">
    <source>
        <dbReference type="Proteomes" id="UP000298653"/>
    </source>
</evidence>
<dbReference type="HAMAP" id="MF_01008">
    <property type="entry name" value="MraZ"/>
    <property type="match status" value="1"/>
</dbReference>
<keyword evidence="3" id="KW-0677">Repeat</keyword>
<dbReference type="GO" id="GO:0000976">
    <property type="term" value="F:transcription cis-regulatory region binding"/>
    <property type="evidence" value="ECO:0007669"/>
    <property type="project" value="TreeGrafter"/>
</dbReference>
<dbReference type="InterPro" id="IPR007159">
    <property type="entry name" value="SpoVT-AbrB_dom"/>
</dbReference>
<evidence type="ECO:0000259" key="8">
    <source>
        <dbReference type="PROSITE" id="PS51740"/>
    </source>
</evidence>
<dbReference type="InterPro" id="IPR035642">
    <property type="entry name" value="MraZ_N"/>
</dbReference>
<dbReference type="Proteomes" id="UP000298653">
    <property type="component" value="Chromosome"/>
</dbReference>
<sequence length="143" mass="16358">MFMGEYNHTIDAKGRLIIPSKFREALGSEFVITKGLDGCLFVFPMKEWEAFEEKLRGLPLIDKNARKFSRFFLAGASTCELDKQGRILVPGTLREFAQMDKEVVLTGMLDRIEVWSKEQWLLNNAYDDMDDIAGSMQELGLNI</sequence>
<dbReference type="PANTHER" id="PTHR34701:SF1">
    <property type="entry name" value="TRANSCRIPTIONAL REGULATOR MRAZ"/>
    <property type="match status" value="1"/>
</dbReference>
<dbReference type="GO" id="GO:0009295">
    <property type="term" value="C:nucleoid"/>
    <property type="evidence" value="ECO:0007669"/>
    <property type="project" value="UniProtKB-SubCell"/>
</dbReference>
<dbReference type="InterPro" id="IPR020603">
    <property type="entry name" value="MraZ_dom"/>
</dbReference>
<evidence type="ECO:0000256" key="2">
    <source>
        <dbReference type="ARBA" id="ARBA00022490"/>
    </source>
</evidence>
<comment type="subcellular location">
    <subcellularLocation>
        <location evidence="7">Cytoplasm</location>
        <location evidence="7">Nucleoid</location>
    </subcellularLocation>
</comment>
<keyword evidence="2 7" id="KW-0963">Cytoplasm</keyword>
<feature type="domain" description="SpoVT-AbrB" evidence="8">
    <location>
        <begin position="5"/>
        <end position="47"/>
    </location>
</feature>
<dbReference type="RefSeq" id="WP_137330278.1">
    <property type="nucleotide sequence ID" value="NZ_CP040058.1"/>
</dbReference>
<evidence type="ECO:0000313" key="9">
    <source>
        <dbReference type="EMBL" id="QCP36090.1"/>
    </source>
</evidence>
<keyword evidence="9" id="KW-0131">Cell cycle</keyword>
<comment type="subunit">
    <text evidence="7">Forms oligomers.</text>
</comment>
<gene>
    <name evidence="7" type="primary">mraZ</name>
    <name evidence="9" type="ORF">AR1Y2_2636</name>
</gene>
<proteinExistence type="inferred from homology"/>
<dbReference type="EMBL" id="CP040058">
    <property type="protein sequence ID" value="QCP36090.1"/>
    <property type="molecule type" value="Genomic_DNA"/>
</dbReference>
<evidence type="ECO:0000256" key="4">
    <source>
        <dbReference type="ARBA" id="ARBA00023015"/>
    </source>
</evidence>
<keyword evidence="9" id="KW-0132">Cell division</keyword>
<evidence type="ECO:0000256" key="6">
    <source>
        <dbReference type="ARBA" id="ARBA00023163"/>
    </source>
</evidence>
<evidence type="ECO:0000256" key="1">
    <source>
        <dbReference type="ARBA" id="ARBA00013860"/>
    </source>
</evidence>